<dbReference type="KEGG" id="oni:Osc7112_3970"/>
<dbReference type="SMART" id="SM00387">
    <property type="entry name" value="HATPase_c"/>
    <property type="match status" value="1"/>
</dbReference>
<dbReference type="HOGENOM" id="CLU_000445_89_31_3"/>
<gene>
    <name evidence="8" type="ORF">Osc7112_3970</name>
</gene>
<feature type="domain" description="Histidine kinase" evidence="7">
    <location>
        <begin position="62"/>
        <end position="190"/>
    </location>
</feature>
<evidence type="ECO:0000256" key="6">
    <source>
        <dbReference type="ARBA" id="ARBA00023012"/>
    </source>
</evidence>
<dbReference type="Proteomes" id="UP000010478">
    <property type="component" value="Chromosome"/>
</dbReference>
<evidence type="ECO:0000256" key="3">
    <source>
        <dbReference type="ARBA" id="ARBA00022553"/>
    </source>
</evidence>
<keyword evidence="5 8" id="KW-0418">Kinase</keyword>
<reference evidence="8 9" key="1">
    <citation type="submission" date="2012-05" db="EMBL/GenBank/DDBJ databases">
        <title>Finished chromosome of genome of Oscillatoria sp. PCC 7112.</title>
        <authorList>
            <consortium name="US DOE Joint Genome Institute"/>
            <person name="Gugger M."/>
            <person name="Coursin T."/>
            <person name="Rippka R."/>
            <person name="Tandeau De Marsac N."/>
            <person name="Huntemann M."/>
            <person name="Wei C.-L."/>
            <person name="Han J."/>
            <person name="Detter J.C."/>
            <person name="Han C."/>
            <person name="Tapia R."/>
            <person name="Davenport K."/>
            <person name="Daligault H."/>
            <person name="Erkkila T."/>
            <person name="Gu W."/>
            <person name="Munk A.C.C."/>
            <person name="Teshima H."/>
            <person name="Xu Y."/>
            <person name="Chain P."/>
            <person name="Chen A."/>
            <person name="Krypides N."/>
            <person name="Mavromatis K."/>
            <person name="Markowitz V."/>
            <person name="Szeto E."/>
            <person name="Ivanova N."/>
            <person name="Mikhailova N."/>
            <person name="Ovchinnikova G."/>
            <person name="Pagani I."/>
            <person name="Pati A."/>
            <person name="Goodwin L."/>
            <person name="Peters L."/>
            <person name="Pitluck S."/>
            <person name="Woyke T."/>
            <person name="Kerfeld C."/>
        </authorList>
    </citation>
    <scope>NUCLEOTIDE SEQUENCE [LARGE SCALE GENOMIC DNA]</scope>
    <source>
        <strain evidence="8 9">PCC 7112</strain>
    </source>
</reference>
<evidence type="ECO:0000313" key="9">
    <source>
        <dbReference type="Proteomes" id="UP000010478"/>
    </source>
</evidence>
<dbReference type="InterPro" id="IPR003594">
    <property type="entry name" value="HATPase_dom"/>
</dbReference>
<organism evidence="8 9">
    <name type="scientific">Phormidium nigroviride PCC 7112</name>
    <dbReference type="NCBI Taxonomy" id="179408"/>
    <lineage>
        <taxon>Bacteria</taxon>
        <taxon>Bacillati</taxon>
        <taxon>Cyanobacteriota</taxon>
        <taxon>Cyanophyceae</taxon>
        <taxon>Oscillatoriophycideae</taxon>
        <taxon>Oscillatoriales</taxon>
        <taxon>Oscillatoriaceae</taxon>
        <taxon>Phormidium</taxon>
    </lineage>
</organism>
<dbReference type="InterPro" id="IPR050351">
    <property type="entry name" value="BphY/WalK/GraS-like"/>
</dbReference>
<dbReference type="PROSITE" id="PS50109">
    <property type="entry name" value="HIS_KIN"/>
    <property type="match status" value="1"/>
</dbReference>
<dbReference type="SUPFAM" id="SSF55874">
    <property type="entry name" value="ATPase domain of HSP90 chaperone/DNA topoisomerase II/histidine kinase"/>
    <property type="match status" value="1"/>
</dbReference>
<dbReference type="PANTHER" id="PTHR45453:SF1">
    <property type="entry name" value="PHOSPHATE REGULON SENSOR PROTEIN PHOR"/>
    <property type="match status" value="1"/>
</dbReference>
<protein>
    <recommendedName>
        <fullName evidence="2">histidine kinase</fullName>
        <ecNumber evidence="2">2.7.13.3</ecNumber>
    </recommendedName>
</protein>
<evidence type="ECO:0000313" key="8">
    <source>
        <dbReference type="EMBL" id="AFZ08306.1"/>
    </source>
</evidence>
<dbReference type="Gene3D" id="3.30.565.10">
    <property type="entry name" value="Histidine kinase-like ATPase, C-terminal domain"/>
    <property type="match status" value="1"/>
</dbReference>
<keyword evidence="3" id="KW-0597">Phosphoprotein</keyword>
<accession>K9VK19</accession>
<dbReference type="CDD" id="cd00075">
    <property type="entry name" value="HATPase"/>
    <property type="match status" value="1"/>
</dbReference>
<keyword evidence="4" id="KW-0808">Transferase</keyword>
<dbReference type="EC" id="2.7.13.3" evidence="2"/>
<dbReference type="InterPro" id="IPR036890">
    <property type="entry name" value="HATPase_C_sf"/>
</dbReference>
<dbReference type="eggNOG" id="COG5002">
    <property type="taxonomic scope" value="Bacteria"/>
</dbReference>
<dbReference type="OrthoDB" id="9813394at2"/>
<dbReference type="InterPro" id="IPR004358">
    <property type="entry name" value="Sig_transdc_His_kin-like_C"/>
</dbReference>
<dbReference type="STRING" id="179408.Osc7112_3970"/>
<dbReference type="EMBL" id="CP003614">
    <property type="protein sequence ID" value="AFZ08306.1"/>
    <property type="molecule type" value="Genomic_DNA"/>
</dbReference>
<dbReference type="RefSeq" id="WP_015177555.1">
    <property type="nucleotide sequence ID" value="NC_019729.1"/>
</dbReference>
<dbReference type="GO" id="GO:0016036">
    <property type="term" value="P:cellular response to phosphate starvation"/>
    <property type="evidence" value="ECO:0007669"/>
    <property type="project" value="TreeGrafter"/>
</dbReference>
<dbReference type="PANTHER" id="PTHR45453">
    <property type="entry name" value="PHOSPHATE REGULON SENSOR PROTEIN PHOR"/>
    <property type="match status" value="1"/>
</dbReference>
<dbReference type="Pfam" id="PF02518">
    <property type="entry name" value="HATPase_c"/>
    <property type="match status" value="1"/>
</dbReference>
<dbReference type="AlphaFoldDB" id="K9VK19"/>
<dbReference type="PRINTS" id="PR00344">
    <property type="entry name" value="BCTRLSENSOR"/>
</dbReference>
<dbReference type="GO" id="GO:0004721">
    <property type="term" value="F:phosphoprotein phosphatase activity"/>
    <property type="evidence" value="ECO:0007669"/>
    <property type="project" value="TreeGrafter"/>
</dbReference>
<dbReference type="GO" id="GO:0000155">
    <property type="term" value="F:phosphorelay sensor kinase activity"/>
    <property type="evidence" value="ECO:0007669"/>
    <property type="project" value="TreeGrafter"/>
</dbReference>
<dbReference type="InterPro" id="IPR005467">
    <property type="entry name" value="His_kinase_dom"/>
</dbReference>
<evidence type="ECO:0000259" key="7">
    <source>
        <dbReference type="PROSITE" id="PS50109"/>
    </source>
</evidence>
<keyword evidence="9" id="KW-1185">Reference proteome</keyword>
<sequence length="197" mass="21257" precursor="true">MFTKIRWRLLLSYLTVFTSILVIFAAGVRLLFARSLTQQLTDRLTALGQGAATNAEPEACAKKIDFKSEIDGDMYLLGNAGQLTRLFANLIENALHYTLAGGTIEVTANSVSSYLIVSVRDTGAGIAAEHIKLVFERFWRADESRSYWAGGSGLGLAIAKSIAQNHGGSITLTSQVGVGSCFTVRLPSIKVSEHSQD</sequence>
<proteinExistence type="predicted"/>
<evidence type="ECO:0000256" key="2">
    <source>
        <dbReference type="ARBA" id="ARBA00012438"/>
    </source>
</evidence>
<keyword evidence="6" id="KW-0902">Two-component regulatory system</keyword>
<dbReference type="FunFam" id="3.30.565.10:FF:000006">
    <property type="entry name" value="Sensor histidine kinase WalK"/>
    <property type="match status" value="1"/>
</dbReference>
<name>K9VK19_9CYAN</name>
<evidence type="ECO:0000256" key="1">
    <source>
        <dbReference type="ARBA" id="ARBA00000085"/>
    </source>
</evidence>
<evidence type="ECO:0000256" key="5">
    <source>
        <dbReference type="ARBA" id="ARBA00022777"/>
    </source>
</evidence>
<evidence type="ECO:0000256" key="4">
    <source>
        <dbReference type="ARBA" id="ARBA00022679"/>
    </source>
</evidence>
<comment type="catalytic activity">
    <reaction evidence="1">
        <text>ATP + protein L-histidine = ADP + protein N-phospho-L-histidine.</text>
        <dbReference type="EC" id="2.7.13.3"/>
    </reaction>
</comment>
<dbReference type="GO" id="GO:0005886">
    <property type="term" value="C:plasma membrane"/>
    <property type="evidence" value="ECO:0007669"/>
    <property type="project" value="TreeGrafter"/>
</dbReference>